<feature type="transmembrane region" description="Helical" evidence="1">
    <location>
        <begin position="115"/>
        <end position="134"/>
    </location>
</feature>
<reference evidence="3" key="1">
    <citation type="journal article" date="2019" name="Int. J. Syst. Evol. Microbiol.">
        <title>The Global Catalogue of Microorganisms (GCM) 10K type strain sequencing project: providing services to taxonomists for standard genome sequencing and annotation.</title>
        <authorList>
            <consortium name="The Broad Institute Genomics Platform"/>
            <consortium name="The Broad Institute Genome Sequencing Center for Infectious Disease"/>
            <person name="Wu L."/>
            <person name="Ma J."/>
        </authorList>
    </citation>
    <scope>NUCLEOTIDE SEQUENCE [LARGE SCALE GENOMIC DNA]</scope>
    <source>
        <strain evidence="3">NBRC 112502</strain>
    </source>
</reference>
<feature type="transmembrane region" description="Helical" evidence="1">
    <location>
        <begin position="188"/>
        <end position="208"/>
    </location>
</feature>
<feature type="transmembrane region" description="Helical" evidence="1">
    <location>
        <begin position="259"/>
        <end position="281"/>
    </location>
</feature>
<feature type="transmembrane region" description="Helical" evidence="1">
    <location>
        <begin position="293"/>
        <end position="316"/>
    </location>
</feature>
<comment type="caution">
    <text evidence="2">The sequence shown here is derived from an EMBL/GenBank/DDBJ whole genome shotgun (WGS) entry which is preliminary data.</text>
</comment>
<organism evidence="2 3">
    <name type="scientific">Acidocella aquatica</name>
    <dbReference type="NCBI Taxonomy" id="1922313"/>
    <lineage>
        <taxon>Bacteria</taxon>
        <taxon>Pseudomonadati</taxon>
        <taxon>Pseudomonadota</taxon>
        <taxon>Alphaproteobacteria</taxon>
        <taxon>Acetobacterales</taxon>
        <taxon>Acidocellaceae</taxon>
        <taxon>Acidocella</taxon>
    </lineage>
</organism>
<evidence type="ECO:0000313" key="3">
    <source>
        <dbReference type="Proteomes" id="UP001156641"/>
    </source>
</evidence>
<evidence type="ECO:0008006" key="4">
    <source>
        <dbReference type="Google" id="ProtNLM"/>
    </source>
</evidence>
<dbReference type="RefSeq" id="WP_284257471.1">
    <property type="nucleotide sequence ID" value="NZ_BSOS01000039.1"/>
</dbReference>
<feature type="transmembrane region" description="Helical" evidence="1">
    <location>
        <begin position="328"/>
        <end position="345"/>
    </location>
</feature>
<dbReference type="EMBL" id="BSOS01000039">
    <property type="protein sequence ID" value="GLR66767.1"/>
    <property type="molecule type" value="Genomic_DNA"/>
</dbReference>
<protein>
    <recommendedName>
        <fullName evidence="4">DUF2029 domain-containing protein</fullName>
    </recommendedName>
</protein>
<evidence type="ECO:0000313" key="2">
    <source>
        <dbReference type="EMBL" id="GLR66767.1"/>
    </source>
</evidence>
<feature type="transmembrane region" description="Helical" evidence="1">
    <location>
        <begin position="425"/>
        <end position="449"/>
    </location>
</feature>
<name>A0ABQ6A530_9PROT</name>
<keyword evidence="1" id="KW-0812">Transmembrane</keyword>
<keyword evidence="1" id="KW-0472">Membrane</keyword>
<sequence>MDESQTAAMLVPEAIYRRFFTRFGVSFVAMLLYSAFIVFRFYVPDLYDFFLGATDVTRKSQLFDDLHSILLAGACWRHGVNVYIPNACMGGGNYNYSPLLLRAALLGAGPAELDVIAIISGLLFCLSLSILPPVESVVEFVLRIVAVCSGAVLLALSTANFDIDIFVMTLIGIAFVLANRMFSLAGYGFFLIGAALKFYPVILLACIVRERWQRIFMVITVSALLVGIYWVHFSATTVVAVTHLPKGLPFDFWFGSEDLAYGLLVLHYLPVLTMHPTLAQYDIAVARPVTGPFIALTTEALIVVALFIVIIISPRYAKALARLDPQRGLFFFAGAMIVSFCFFATQNVDYRAIFLLLALPGLWTMGNWFKGNGDRSMQILLVSVVLLLWEAYLRNFIGFLGGVVVGAPRAVYVEIIFFLCREVLWWWVAIQLAACVLCFLRQSIGLLAIRSNLFARKQ</sequence>
<keyword evidence="1" id="KW-1133">Transmembrane helix</keyword>
<feature type="transmembrane region" description="Helical" evidence="1">
    <location>
        <begin position="352"/>
        <end position="369"/>
    </location>
</feature>
<feature type="transmembrane region" description="Helical" evidence="1">
    <location>
        <begin position="399"/>
        <end position="419"/>
    </location>
</feature>
<keyword evidence="3" id="KW-1185">Reference proteome</keyword>
<feature type="transmembrane region" description="Helical" evidence="1">
    <location>
        <begin position="215"/>
        <end position="239"/>
    </location>
</feature>
<feature type="transmembrane region" description="Helical" evidence="1">
    <location>
        <begin position="20"/>
        <end position="43"/>
    </location>
</feature>
<proteinExistence type="predicted"/>
<accession>A0ABQ6A530</accession>
<evidence type="ECO:0000256" key="1">
    <source>
        <dbReference type="SAM" id="Phobius"/>
    </source>
</evidence>
<gene>
    <name evidence="2" type="ORF">GCM10010909_14470</name>
</gene>
<dbReference type="Proteomes" id="UP001156641">
    <property type="component" value="Unassembled WGS sequence"/>
</dbReference>